<dbReference type="AlphaFoldDB" id="A0A2P2J1U0"/>
<proteinExistence type="predicted"/>
<evidence type="ECO:0000313" key="1">
    <source>
        <dbReference type="EMBL" id="MBW87446.1"/>
    </source>
</evidence>
<sequence>MSVSIRIVALSGRKIMFEEGLCILNLFFHITWSTTKAVLAPEKDCKPQSFVSPG</sequence>
<name>A0A2P2J1U0_RHIMU</name>
<reference evidence="1" key="1">
    <citation type="submission" date="2018-02" db="EMBL/GenBank/DDBJ databases">
        <title>Rhizophora mucronata_Transcriptome.</title>
        <authorList>
            <person name="Meera S.P."/>
            <person name="Sreeshan A."/>
            <person name="Augustine A."/>
        </authorList>
    </citation>
    <scope>NUCLEOTIDE SEQUENCE</scope>
    <source>
        <tissue evidence="1">Leaf</tissue>
    </source>
</reference>
<accession>A0A2P2J1U0</accession>
<protein>
    <submittedName>
        <fullName evidence="1">Uncharacterized protein</fullName>
    </submittedName>
</protein>
<dbReference type="EMBL" id="GGEC01006963">
    <property type="protein sequence ID" value="MBW87446.1"/>
    <property type="molecule type" value="Transcribed_RNA"/>
</dbReference>
<organism evidence="1">
    <name type="scientific">Rhizophora mucronata</name>
    <name type="common">Asiatic mangrove</name>
    <dbReference type="NCBI Taxonomy" id="61149"/>
    <lineage>
        <taxon>Eukaryota</taxon>
        <taxon>Viridiplantae</taxon>
        <taxon>Streptophyta</taxon>
        <taxon>Embryophyta</taxon>
        <taxon>Tracheophyta</taxon>
        <taxon>Spermatophyta</taxon>
        <taxon>Magnoliopsida</taxon>
        <taxon>eudicotyledons</taxon>
        <taxon>Gunneridae</taxon>
        <taxon>Pentapetalae</taxon>
        <taxon>rosids</taxon>
        <taxon>fabids</taxon>
        <taxon>Malpighiales</taxon>
        <taxon>Rhizophoraceae</taxon>
        <taxon>Rhizophora</taxon>
    </lineage>
</organism>